<name>A0A1T3NPY7_9ACTN</name>
<dbReference type="AlphaFoldDB" id="A0A1T3NPY7"/>
<dbReference type="SUPFAM" id="SSF52402">
    <property type="entry name" value="Adenine nucleotide alpha hydrolases-like"/>
    <property type="match status" value="1"/>
</dbReference>
<evidence type="ECO:0000313" key="3">
    <source>
        <dbReference type="EMBL" id="OPC78785.1"/>
    </source>
</evidence>
<evidence type="ECO:0000259" key="2">
    <source>
        <dbReference type="Pfam" id="PF00582"/>
    </source>
</evidence>
<dbReference type="EMBL" id="MWQN01000002">
    <property type="protein sequence ID" value="OPC78785.1"/>
    <property type="molecule type" value="Genomic_DNA"/>
</dbReference>
<protein>
    <recommendedName>
        <fullName evidence="2">UspA domain-containing protein</fullName>
    </recommendedName>
</protein>
<feature type="domain" description="UspA" evidence="2">
    <location>
        <begin position="18"/>
        <end position="153"/>
    </location>
</feature>
<comment type="caution">
    <text evidence="3">The sequence shown here is derived from an EMBL/GenBank/DDBJ whole genome shotgun (WGS) entry which is preliminary data.</text>
</comment>
<dbReference type="InterPro" id="IPR014729">
    <property type="entry name" value="Rossmann-like_a/b/a_fold"/>
</dbReference>
<evidence type="ECO:0000256" key="1">
    <source>
        <dbReference type="ARBA" id="ARBA00008791"/>
    </source>
</evidence>
<sequence>MTDPASPPVFELGTDGPRAVLVGVDGSRTSLRAADYALGQARRGDAELVSVYVRAPMGIAATTAEGAGVMEQAHESAVHEIADYITTRAAELRVRHRFVEAYGDVAHEIAKLADEVRADAVVVGASERFGHRLVGSLAIRLVRSARWPVTVIP</sequence>
<dbReference type="CDD" id="cd00293">
    <property type="entry name" value="USP-like"/>
    <property type="match status" value="1"/>
</dbReference>
<dbReference type="PANTHER" id="PTHR46268:SF6">
    <property type="entry name" value="UNIVERSAL STRESS PROTEIN UP12"/>
    <property type="match status" value="1"/>
</dbReference>
<keyword evidence="4" id="KW-1185">Reference proteome</keyword>
<dbReference type="STRING" id="159449.B4N89_32065"/>
<dbReference type="Gene3D" id="3.40.50.620">
    <property type="entry name" value="HUPs"/>
    <property type="match status" value="1"/>
</dbReference>
<evidence type="ECO:0000313" key="4">
    <source>
        <dbReference type="Proteomes" id="UP000190037"/>
    </source>
</evidence>
<dbReference type="Pfam" id="PF00582">
    <property type="entry name" value="Usp"/>
    <property type="match status" value="1"/>
</dbReference>
<dbReference type="OrthoDB" id="4553288at2"/>
<proteinExistence type="inferred from homology"/>
<dbReference type="PRINTS" id="PR01438">
    <property type="entry name" value="UNVRSLSTRESS"/>
</dbReference>
<organism evidence="3 4">
    <name type="scientific">Embleya scabrispora</name>
    <dbReference type="NCBI Taxonomy" id="159449"/>
    <lineage>
        <taxon>Bacteria</taxon>
        <taxon>Bacillati</taxon>
        <taxon>Actinomycetota</taxon>
        <taxon>Actinomycetes</taxon>
        <taxon>Kitasatosporales</taxon>
        <taxon>Streptomycetaceae</taxon>
        <taxon>Embleya</taxon>
    </lineage>
</organism>
<dbReference type="RefSeq" id="WP_078979990.1">
    <property type="nucleotide sequence ID" value="NZ_MWQN01000002.1"/>
</dbReference>
<dbReference type="PANTHER" id="PTHR46268">
    <property type="entry name" value="STRESS RESPONSE PROTEIN NHAX"/>
    <property type="match status" value="1"/>
</dbReference>
<accession>A0A1T3NPY7</accession>
<dbReference type="InterPro" id="IPR006015">
    <property type="entry name" value="Universal_stress_UspA"/>
</dbReference>
<reference evidence="3 4" key="1">
    <citation type="submission" date="2017-03" db="EMBL/GenBank/DDBJ databases">
        <title>Draft genome sequence of Streptomyces scabrisporus NF3, endophyte isolated from Amphipterygium adstringens.</title>
        <authorList>
            <person name="Vazquez M."/>
            <person name="Ceapa C.D."/>
            <person name="Rodriguez Luna D."/>
            <person name="Sanchez Esquivel S."/>
        </authorList>
    </citation>
    <scope>NUCLEOTIDE SEQUENCE [LARGE SCALE GENOMIC DNA]</scope>
    <source>
        <strain evidence="3 4">NF3</strain>
    </source>
</reference>
<comment type="similarity">
    <text evidence="1">Belongs to the universal stress protein A family.</text>
</comment>
<gene>
    <name evidence="3" type="ORF">B4N89_32065</name>
</gene>
<dbReference type="Proteomes" id="UP000190037">
    <property type="component" value="Unassembled WGS sequence"/>
</dbReference>
<dbReference type="InterPro" id="IPR006016">
    <property type="entry name" value="UspA"/>
</dbReference>